<evidence type="ECO:0000259" key="1">
    <source>
        <dbReference type="SMART" id="SM00849"/>
    </source>
</evidence>
<dbReference type="Pfam" id="PF00753">
    <property type="entry name" value="Lactamase_B"/>
    <property type="match status" value="1"/>
</dbReference>
<dbReference type="GO" id="GO:0016787">
    <property type="term" value="F:hydrolase activity"/>
    <property type="evidence" value="ECO:0007669"/>
    <property type="project" value="UniProtKB-KW"/>
</dbReference>
<evidence type="ECO:0000313" key="3">
    <source>
        <dbReference type="Proteomes" id="UP000242367"/>
    </source>
</evidence>
<dbReference type="AlphaFoldDB" id="A0A2P4UEC5"/>
<dbReference type="PANTHER" id="PTHR42951">
    <property type="entry name" value="METALLO-BETA-LACTAMASE DOMAIN-CONTAINING"/>
    <property type="match status" value="1"/>
</dbReference>
<sequence>MRAALGGGVKGGLWGMRAIELAPNVYRLDLGRYQAYVWREGERATLIDTGEPGSGPLIEAALGEIGLTRAALDRVVLTHFHDDHAGSAAEVASWGAPVVAGAADAPVIAGAAEGPEPNFTEFERELHAQVAAGLEPAPPVAVDVAVRDGDVLAFGAEGARVVATPGHTDGSVALYLPAEEVLFTGDIAAHFNGDVILGVFNLDAGVAAESFRRLAALDTRLACFGHGDPVTDAGGRLRATADGLA</sequence>
<keyword evidence="2" id="KW-0378">Hydrolase</keyword>
<reference evidence="2 3" key="1">
    <citation type="journal article" date="2017" name="Chemistry">
        <title>Isolation, Biosynthesis and Chemical Modifications of Rubterolones A-F: Rare Tropolone Alkaloids from Actinomadura sp. 5-2.</title>
        <authorList>
            <person name="Guo H."/>
            <person name="Benndorf R."/>
            <person name="Leichnitz D."/>
            <person name="Klassen J.L."/>
            <person name="Vollmers J."/>
            <person name="Gorls H."/>
            <person name="Steinacker M."/>
            <person name="Weigel C."/>
            <person name="Dahse H.M."/>
            <person name="Kaster A.K."/>
            <person name="de Beer Z.W."/>
            <person name="Poulsen M."/>
            <person name="Beemelmanns C."/>
        </authorList>
    </citation>
    <scope>NUCLEOTIDE SEQUENCE [LARGE SCALE GENOMIC DNA]</scope>
    <source>
        <strain evidence="2 3">5-2</strain>
    </source>
</reference>
<dbReference type="SUPFAM" id="SSF56281">
    <property type="entry name" value="Metallo-hydrolase/oxidoreductase"/>
    <property type="match status" value="1"/>
</dbReference>
<dbReference type="PANTHER" id="PTHR42951:SF4">
    <property type="entry name" value="ACYL-COENZYME A THIOESTERASE MBLAC2"/>
    <property type="match status" value="1"/>
</dbReference>
<feature type="domain" description="Metallo-beta-lactamase" evidence="1">
    <location>
        <begin position="31"/>
        <end position="226"/>
    </location>
</feature>
<dbReference type="EMBL" id="MTBP01000003">
    <property type="protein sequence ID" value="POM23368.1"/>
    <property type="molecule type" value="Genomic_DNA"/>
</dbReference>
<dbReference type="CDD" id="cd07721">
    <property type="entry name" value="yflN-like_MBL-fold"/>
    <property type="match status" value="1"/>
</dbReference>
<accession>A0A2P4UEC5</accession>
<protein>
    <submittedName>
        <fullName evidence="2">Putative metallo-hydrolase YflN</fullName>
        <ecNumber evidence="2">3.-.-.-</ecNumber>
    </submittedName>
</protein>
<dbReference type="Proteomes" id="UP000242367">
    <property type="component" value="Unassembled WGS sequence"/>
</dbReference>
<dbReference type="Gene3D" id="3.60.15.10">
    <property type="entry name" value="Ribonuclease Z/Hydroxyacylglutathione hydrolase-like"/>
    <property type="match status" value="1"/>
</dbReference>
<dbReference type="SMART" id="SM00849">
    <property type="entry name" value="Lactamase_B"/>
    <property type="match status" value="1"/>
</dbReference>
<evidence type="ECO:0000313" key="2">
    <source>
        <dbReference type="EMBL" id="POM23368.1"/>
    </source>
</evidence>
<dbReference type="EC" id="3.-.-.-" evidence="2"/>
<keyword evidence="3" id="KW-1185">Reference proteome</keyword>
<dbReference type="InterPro" id="IPR001279">
    <property type="entry name" value="Metallo-B-lactamas"/>
</dbReference>
<name>A0A2P4UEC5_9ACTN</name>
<dbReference type="InterPro" id="IPR050855">
    <property type="entry name" value="NDM-1-like"/>
</dbReference>
<gene>
    <name evidence="2" type="primary">yflN</name>
    <name evidence="2" type="ORF">BTM25_45210</name>
</gene>
<proteinExistence type="predicted"/>
<comment type="caution">
    <text evidence="2">The sequence shown here is derived from an EMBL/GenBank/DDBJ whole genome shotgun (WGS) entry which is preliminary data.</text>
</comment>
<organism evidence="2 3">
    <name type="scientific">Actinomadura rubteroloni</name>
    <dbReference type="NCBI Taxonomy" id="1926885"/>
    <lineage>
        <taxon>Bacteria</taxon>
        <taxon>Bacillati</taxon>
        <taxon>Actinomycetota</taxon>
        <taxon>Actinomycetes</taxon>
        <taxon>Streptosporangiales</taxon>
        <taxon>Thermomonosporaceae</taxon>
        <taxon>Actinomadura</taxon>
    </lineage>
</organism>
<dbReference type="InterPro" id="IPR036866">
    <property type="entry name" value="RibonucZ/Hydroxyglut_hydro"/>
</dbReference>